<name>A0A1G2N7W8_9BACT</name>
<dbReference type="STRING" id="1802319.A2928_00970"/>
<dbReference type="AlphaFoldDB" id="A0A1G2N7W8"/>
<feature type="compositionally biased region" description="Basic and acidic residues" evidence="1">
    <location>
        <begin position="138"/>
        <end position="162"/>
    </location>
</feature>
<dbReference type="EMBL" id="MHRX01000051">
    <property type="protein sequence ID" value="OHA32208.1"/>
    <property type="molecule type" value="Genomic_DNA"/>
</dbReference>
<dbReference type="Proteomes" id="UP000176221">
    <property type="component" value="Unassembled WGS sequence"/>
</dbReference>
<comment type="caution">
    <text evidence="2">The sequence shown here is derived from an EMBL/GenBank/DDBJ whole genome shotgun (WGS) entry which is preliminary data.</text>
</comment>
<feature type="region of interest" description="Disordered" evidence="1">
    <location>
        <begin position="1"/>
        <end position="34"/>
    </location>
</feature>
<organism evidence="2 3">
    <name type="scientific">Candidatus Taylorbacteria bacterium RIFCSPLOWO2_01_FULL_45_15b</name>
    <dbReference type="NCBI Taxonomy" id="1802319"/>
    <lineage>
        <taxon>Bacteria</taxon>
        <taxon>Candidatus Tayloriibacteriota</taxon>
    </lineage>
</organism>
<proteinExistence type="predicted"/>
<evidence type="ECO:0000313" key="2">
    <source>
        <dbReference type="EMBL" id="OHA32208.1"/>
    </source>
</evidence>
<protein>
    <submittedName>
        <fullName evidence="2">Uncharacterized protein</fullName>
    </submittedName>
</protein>
<gene>
    <name evidence="2" type="ORF">A2928_00970</name>
</gene>
<evidence type="ECO:0000256" key="1">
    <source>
        <dbReference type="SAM" id="MobiDB-lite"/>
    </source>
</evidence>
<evidence type="ECO:0000313" key="3">
    <source>
        <dbReference type="Proteomes" id="UP000176221"/>
    </source>
</evidence>
<accession>A0A1G2N7W8</accession>
<feature type="region of interest" description="Disordered" evidence="1">
    <location>
        <begin position="134"/>
        <end position="162"/>
    </location>
</feature>
<sequence length="162" mass="17353">MKSFELFPSEENVPGPSANNAEEAVVPSDTMKKKSKRSLGVPLAALLGLSAVSSGEADQGKTPNLENRVPIVEKAPVKKDDDKIFRYSGTLGSNVSTNGSGNAVFQYGGASKNSSTNAEGKEIYTYGKQKTWTPQTLEQKESARKAKENLKNKTGKDKWGGV</sequence>
<reference evidence="2 3" key="1">
    <citation type="journal article" date="2016" name="Nat. Commun.">
        <title>Thousands of microbial genomes shed light on interconnected biogeochemical processes in an aquifer system.</title>
        <authorList>
            <person name="Anantharaman K."/>
            <person name="Brown C.T."/>
            <person name="Hug L.A."/>
            <person name="Sharon I."/>
            <person name="Castelle C.J."/>
            <person name="Probst A.J."/>
            <person name="Thomas B.C."/>
            <person name="Singh A."/>
            <person name="Wilkins M.J."/>
            <person name="Karaoz U."/>
            <person name="Brodie E.L."/>
            <person name="Williams K.H."/>
            <person name="Hubbard S.S."/>
            <person name="Banfield J.F."/>
        </authorList>
    </citation>
    <scope>NUCLEOTIDE SEQUENCE [LARGE SCALE GENOMIC DNA]</scope>
</reference>